<organism evidence="1">
    <name type="scientific">Ananas comosus var. bracteatus</name>
    <name type="common">red pineapple</name>
    <dbReference type="NCBI Taxonomy" id="296719"/>
    <lineage>
        <taxon>Eukaryota</taxon>
        <taxon>Viridiplantae</taxon>
        <taxon>Streptophyta</taxon>
        <taxon>Embryophyta</taxon>
        <taxon>Tracheophyta</taxon>
        <taxon>Spermatophyta</taxon>
        <taxon>Magnoliopsida</taxon>
        <taxon>Liliopsida</taxon>
        <taxon>Poales</taxon>
        <taxon>Bromeliaceae</taxon>
        <taxon>Bromelioideae</taxon>
        <taxon>Ananas</taxon>
    </lineage>
</organism>
<dbReference type="AlphaFoldDB" id="A0A6V7PSF5"/>
<accession>A0A6V7PSF5</accession>
<evidence type="ECO:0000313" key="1">
    <source>
        <dbReference type="EMBL" id="CAD1833695.1"/>
    </source>
</evidence>
<proteinExistence type="predicted"/>
<reference evidence="1" key="1">
    <citation type="submission" date="2020-07" db="EMBL/GenBank/DDBJ databases">
        <authorList>
            <person name="Lin J."/>
        </authorList>
    </citation>
    <scope>NUCLEOTIDE SEQUENCE</scope>
</reference>
<name>A0A6V7PSF5_ANACO</name>
<gene>
    <name evidence="1" type="ORF">CB5_LOCUS16906</name>
</gene>
<dbReference type="EMBL" id="LR862151">
    <property type="protein sequence ID" value="CAD1833695.1"/>
    <property type="molecule type" value="Genomic_DNA"/>
</dbReference>
<protein>
    <submittedName>
        <fullName evidence="1">Uncharacterized protein</fullName>
    </submittedName>
</protein>
<sequence length="112" mass="12838">MARTKFQHGRSIIGPSIATDTFRDPIQKNIPSSNHSLRQYGSHLQENFLIWPIGDEAAQFTNFLGTIAKSGKDAPLTYKDWRHMPLDNKKRKEQGVVPTRAELFKITHVHKK</sequence>